<dbReference type="Pfam" id="PF13511">
    <property type="entry name" value="DUF4124"/>
    <property type="match status" value="1"/>
</dbReference>
<evidence type="ECO:0000313" key="4">
    <source>
        <dbReference type="EMBL" id="MBA8887071.1"/>
    </source>
</evidence>
<feature type="region of interest" description="Disordered" evidence="1">
    <location>
        <begin position="52"/>
        <end position="97"/>
    </location>
</feature>
<name>A0A839F4E2_9GAMM</name>
<feature type="domain" description="DUF4124" evidence="3">
    <location>
        <begin position="17"/>
        <end position="68"/>
    </location>
</feature>
<comment type="caution">
    <text evidence="4">The sequence shown here is derived from an EMBL/GenBank/DDBJ whole genome shotgun (WGS) entry which is preliminary data.</text>
</comment>
<gene>
    <name evidence="4" type="ORF">FHW12_001285</name>
</gene>
<protein>
    <recommendedName>
        <fullName evidence="3">DUF4124 domain-containing protein</fullName>
    </recommendedName>
</protein>
<dbReference type="Proteomes" id="UP000550401">
    <property type="component" value="Unassembled WGS sequence"/>
</dbReference>
<feature type="compositionally biased region" description="Basic and acidic residues" evidence="1">
    <location>
        <begin position="68"/>
        <end position="79"/>
    </location>
</feature>
<sequence length="186" mass="20195">MHDRRTRCRAHACTLLLWLCAATAAHADSVYRCRSPRGEIAYQDRACGAGEQQSEVALAPPPPTSAATHERVQAVREHPPAAPRKGRRTRGDRAGRTDMSWQCRAADGAVFYRHDACPKSIAPSQAAAGGGRRGKGAPAVSVSATPLPRAEACRRLARERGRSGREHDEVVSTYERNAGRDPCRAY</sequence>
<evidence type="ECO:0000259" key="3">
    <source>
        <dbReference type="Pfam" id="PF13511"/>
    </source>
</evidence>
<evidence type="ECO:0000256" key="2">
    <source>
        <dbReference type="SAM" id="SignalP"/>
    </source>
</evidence>
<dbReference type="RefSeq" id="WP_182530174.1">
    <property type="nucleotide sequence ID" value="NZ_JACGXL010000002.1"/>
</dbReference>
<feature type="signal peptide" evidence="2">
    <location>
        <begin position="1"/>
        <end position="27"/>
    </location>
</feature>
<accession>A0A839F4E2</accession>
<organism evidence="4 5">
    <name type="scientific">Dokdonella fugitiva</name>
    <dbReference type="NCBI Taxonomy" id="328517"/>
    <lineage>
        <taxon>Bacteria</taxon>
        <taxon>Pseudomonadati</taxon>
        <taxon>Pseudomonadota</taxon>
        <taxon>Gammaproteobacteria</taxon>
        <taxon>Lysobacterales</taxon>
        <taxon>Rhodanobacteraceae</taxon>
        <taxon>Dokdonella</taxon>
    </lineage>
</organism>
<keyword evidence="2" id="KW-0732">Signal</keyword>
<proteinExistence type="predicted"/>
<evidence type="ECO:0000313" key="5">
    <source>
        <dbReference type="Proteomes" id="UP000550401"/>
    </source>
</evidence>
<dbReference type="InterPro" id="IPR025392">
    <property type="entry name" value="DUF4124"/>
</dbReference>
<feature type="chain" id="PRO_5032757820" description="DUF4124 domain-containing protein" evidence="2">
    <location>
        <begin position="28"/>
        <end position="186"/>
    </location>
</feature>
<reference evidence="4 5" key="1">
    <citation type="submission" date="2020-07" db="EMBL/GenBank/DDBJ databases">
        <title>Genomic Encyclopedia of Type Strains, Phase IV (KMG-V): Genome sequencing to study the core and pangenomes of soil and plant-associated prokaryotes.</title>
        <authorList>
            <person name="Whitman W."/>
        </authorList>
    </citation>
    <scope>NUCLEOTIDE SEQUENCE [LARGE SCALE GENOMIC DNA]</scope>
    <source>
        <strain evidence="4 5">RH2WT43</strain>
    </source>
</reference>
<keyword evidence="5" id="KW-1185">Reference proteome</keyword>
<feature type="compositionally biased region" description="Basic and acidic residues" evidence="1">
    <location>
        <begin position="151"/>
        <end position="170"/>
    </location>
</feature>
<evidence type="ECO:0000256" key="1">
    <source>
        <dbReference type="SAM" id="MobiDB-lite"/>
    </source>
</evidence>
<dbReference type="AlphaFoldDB" id="A0A839F4E2"/>
<feature type="compositionally biased region" description="Basic and acidic residues" evidence="1">
    <location>
        <begin position="177"/>
        <end position="186"/>
    </location>
</feature>
<dbReference type="EMBL" id="JACGXL010000002">
    <property type="protein sequence ID" value="MBA8887071.1"/>
    <property type="molecule type" value="Genomic_DNA"/>
</dbReference>
<feature type="region of interest" description="Disordered" evidence="1">
    <location>
        <begin position="124"/>
        <end position="186"/>
    </location>
</feature>